<keyword evidence="3" id="KW-1185">Reference proteome</keyword>
<feature type="compositionally biased region" description="Polar residues" evidence="1">
    <location>
        <begin position="1"/>
        <end position="10"/>
    </location>
</feature>
<feature type="region of interest" description="Disordered" evidence="1">
    <location>
        <begin position="1"/>
        <end position="24"/>
    </location>
</feature>
<dbReference type="VEuPathDB" id="FungiDB:BO80DRAFT_483291"/>
<dbReference type="STRING" id="1448316.A0A395HB00"/>
<dbReference type="GeneID" id="37228297"/>
<reference evidence="2 3" key="1">
    <citation type="submission" date="2018-02" db="EMBL/GenBank/DDBJ databases">
        <title>The genomes of Aspergillus section Nigri reveals drivers in fungal speciation.</title>
        <authorList>
            <consortium name="DOE Joint Genome Institute"/>
            <person name="Vesth T.C."/>
            <person name="Nybo J."/>
            <person name="Theobald S."/>
            <person name="Brandl J."/>
            <person name="Frisvad J.C."/>
            <person name="Nielsen K.F."/>
            <person name="Lyhne E.K."/>
            <person name="Kogle M.E."/>
            <person name="Kuo A."/>
            <person name="Riley R."/>
            <person name="Clum A."/>
            <person name="Nolan M."/>
            <person name="Lipzen A."/>
            <person name="Salamov A."/>
            <person name="Henrissat B."/>
            <person name="Wiebenga A."/>
            <person name="De vries R.P."/>
            <person name="Grigoriev I.V."/>
            <person name="Mortensen U.H."/>
            <person name="Andersen M.R."/>
            <person name="Baker S.E."/>
        </authorList>
    </citation>
    <scope>NUCLEOTIDE SEQUENCE [LARGE SCALE GENOMIC DNA]</scope>
    <source>
        <strain evidence="2 3">CBS 121593</strain>
    </source>
</reference>
<evidence type="ECO:0000313" key="3">
    <source>
        <dbReference type="Proteomes" id="UP000249402"/>
    </source>
</evidence>
<name>A0A395HB00_9EURO</name>
<proteinExistence type="predicted"/>
<dbReference type="RefSeq" id="XP_025579153.1">
    <property type="nucleotide sequence ID" value="XM_025723432.1"/>
</dbReference>
<dbReference type="OrthoDB" id="5424209at2759"/>
<gene>
    <name evidence="2" type="ORF">BO80DRAFT_483291</name>
</gene>
<protein>
    <submittedName>
        <fullName evidence="2">Uncharacterized protein</fullName>
    </submittedName>
</protein>
<dbReference type="EMBL" id="KZ824423">
    <property type="protein sequence ID" value="RAL04826.1"/>
    <property type="molecule type" value="Genomic_DNA"/>
</dbReference>
<sequence>MPVQDTSSIPRLSAHTLNYAPPPSAPHLAVYDSQTLDIDDDGFLQSSQRAGGPYLCSLPAVNITPDPSWTLTQEHEDISQKTAEILTEADITWSDIQVTGRVARVDPEESIPTILVVVPDTTSSNWRDATKAIFKELLDGHHPNASVEIITSILLHTPAPMPIHSDDAIFSTWPQIRDTILEELDTADWTGLECWRYGRSANSLQNPPTIIVSVQLDSVRVFDEEMATIMQILARHDITDCAVLFMHDEFRHYALTHFQVPLARLEDFSGSAWPGMSIGIRDSSATSSTLGGVVEIQMDGDATWQRFHLSCFHGLYPHLPAQQALLTDIPGAKDALHRWQWTAPTLSDSIVRPVLRVDQPSLFDVQDAIRRAAPDEEKQTERQRFLDENRHHLGAVGAGSGLYRTRERGINEESKPGMLDWALIEVVQERDGLNQAYEYSNEERTPFRTVCNTALPPNTPIHNTGRKTGGSSAPSSPIAQVLISRARDMHGQPVTQRTYEHSVPNHSRPPFAIPGDAGSMVVAPDGSVLGMLVGGYVRKETVYYSHIKDVLDDIKEVTGAVKVRLAQD</sequence>
<organism evidence="2 3">
    <name type="scientific">Aspergillus ibericus CBS 121593</name>
    <dbReference type="NCBI Taxonomy" id="1448316"/>
    <lineage>
        <taxon>Eukaryota</taxon>
        <taxon>Fungi</taxon>
        <taxon>Dikarya</taxon>
        <taxon>Ascomycota</taxon>
        <taxon>Pezizomycotina</taxon>
        <taxon>Eurotiomycetes</taxon>
        <taxon>Eurotiomycetidae</taxon>
        <taxon>Eurotiales</taxon>
        <taxon>Aspergillaceae</taxon>
        <taxon>Aspergillus</taxon>
        <taxon>Aspergillus subgen. Circumdati</taxon>
    </lineage>
</organism>
<accession>A0A395HB00</accession>
<feature type="region of interest" description="Disordered" evidence="1">
    <location>
        <begin position="455"/>
        <end position="476"/>
    </location>
</feature>
<evidence type="ECO:0000256" key="1">
    <source>
        <dbReference type="SAM" id="MobiDB-lite"/>
    </source>
</evidence>
<dbReference type="AlphaFoldDB" id="A0A395HB00"/>
<evidence type="ECO:0000313" key="2">
    <source>
        <dbReference type="EMBL" id="RAL04826.1"/>
    </source>
</evidence>
<dbReference type="Proteomes" id="UP000249402">
    <property type="component" value="Unassembled WGS sequence"/>
</dbReference>